<gene>
    <name evidence="2" type="ORF">PROFUN_06868</name>
</gene>
<accession>A0A2P6NNG8</accession>
<evidence type="ECO:0000313" key="3">
    <source>
        <dbReference type="Proteomes" id="UP000241769"/>
    </source>
</evidence>
<evidence type="ECO:0000256" key="1">
    <source>
        <dbReference type="SAM" id="MobiDB-lite"/>
    </source>
</evidence>
<comment type="caution">
    <text evidence="2">The sequence shown here is derived from an EMBL/GenBank/DDBJ whole genome shotgun (WGS) entry which is preliminary data.</text>
</comment>
<keyword evidence="3" id="KW-1185">Reference proteome</keyword>
<dbReference type="EMBL" id="MDYQ01000044">
    <property type="protein sequence ID" value="PRP85499.1"/>
    <property type="molecule type" value="Genomic_DNA"/>
</dbReference>
<evidence type="ECO:0000313" key="2">
    <source>
        <dbReference type="EMBL" id="PRP85499.1"/>
    </source>
</evidence>
<name>A0A2P6NNG8_9EUKA</name>
<sequence>MAPTKTAGLKTLSTSQSALQTVTTSEVLGPRAPVLTEQKETEFNYVQESGNAPRKVPENRRLKRATPFEFDAAMPLENKFNSFTKKTSESNRSRRVISRVPSNKNGRQQ</sequence>
<reference evidence="2 3" key="1">
    <citation type="journal article" date="2018" name="Genome Biol. Evol.">
        <title>Multiple Roots of Fruiting Body Formation in Amoebozoa.</title>
        <authorList>
            <person name="Hillmann F."/>
            <person name="Forbes G."/>
            <person name="Novohradska S."/>
            <person name="Ferling I."/>
            <person name="Riege K."/>
            <person name="Groth M."/>
            <person name="Westermann M."/>
            <person name="Marz M."/>
            <person name="Spaller T."/>
            <person name="Winckler T."/>
            <person name="Schaap P."/>
            <person name="Glockner G."/>
        </authorList>
    </citation>
    <scope>NUCLEOTIDE SEQUENCE [LARGE SCALE GENOMIC DNA]</scope>
    <source>
        <strain evidence="2 3">Jena</strain>
    </source>
</reference>
<organism evidence="2 3">
    <name type="scientific">Planoprotostelium fungivorum</name>
    <dbReference type="NCBI Taxonomy" id="1890364"/>
    <lineage>
        <taxon>Eukaryota</taxon>
        <taxon>Amoebozoa</taxon>
        <taxon>Evosea</taxon>
        <taxon>Variosea</taxon>
        <taxon>Cavosteliida</taxon>
        <taxon>Cavosteliaceae</taxon>
        <taxon>Planoprotostelium</taxon>
    </lineage>
</organism>
<dbReference type="Proteomes" id="UP000241769">
    <property type="component" value="Unassembled WGS sequence"/>
</dbReference>
<dbReference type="AlphaFoldDB" id="A0A2P6NNG8"/>
<feature type="compositionally biased region" description="Polar residues" evidence="1">
    <location>
        <begin position="100"/>
        <end position="109"/>
    </location>
</feature>
<dbReference type="InParanoid" id="A0A2P6NNG8"/>
<proteinExistence type="predicted"/>
<protein>
    <submittedName>
        <fullName evidence="2">Uncharacterized protein</fullName>
    </submittedName>
</protein>
<feature type="region of interest" description="Disordered" evidence="1">
    <location>
        <begin position="81"/>
        <end position="109"/>
    </location>
</feature>